<reference evidence="1 2" key="1">
    <citation type="submission" date="2022-10" db="EMBL/GenBank/DDBJ databases">
        <title>Draft genome sequence of Streptomyces sp. YSPA8.</title>
        <authorList>
            <person name="Moriuchi R."/>
            <person name="Dohra H."/>
            <person name="Yamamura H."/>
            <person name="Kodani S."/>
        </authorList>
    </citation>
    <scope>NUCLEOTIDE SEQUENCE [LARGE SCALE GENOMIC DNA]</scope>
    <source>
        <strain evidence="1 2">YSPA8</strain>
    </source>
</reference>
<name>A0ABQ5P2P4_9ACTN</name>
<dbReference type="EMBL" id="BSBI01000009">
    <property type="protein sequence ID" value="GLF96882.1"/>
    <property type="molecule type" value="Genomic_DNA"/>
</dbReference>
<keyword evidence="2" id="KW-1185">Reference proteome</keyword>
<evidence type="ECO:0000313" key="1">
    <source>
        <dbReference type="EMBL" id="GLF96882.1"/>
    </source>
</evidence>
<protein>
    <submittedName>
        <fullName evidence="1">Uncharacterized protein</fullName>
    </submittedName>
</protein>
<dbReference type="RefSeq" id="WP_323448903.1">
    <property type="nucleotide sequence ID" value="NZ_BSBI01000009.1"/>
</dbReference>
<proteinExistence type="predicted"/>
<sequence>MMVFHVIRCLDCRGISTAADTGEPLEPLMAAARAHRASEHPHTTEYDTLSVETCRPMPGWEGLADTPAGWANTWLRPVF</sequence>
<evidence type="ECO:0000313" key="2">
    <source>
        <dbReference type="Proteomes" id="UP001291653"/>
    </source>
</evidence>
<organism evidence="1 2">
    <name type="scientific">Streptomyces yaizuensis</name>
    <dbReference type="NCBI Taxonomy" id="2989713"/>
    <lineage>
        <taxon>Bacteria</taxon>
        <taxon>Bacillati</taxon>
        <taxon>Actinomycetota</taxon>
        <taxon>Actinomycetes</taxon>
        <taxon>Kitasatosporales</taxon>
        <taxon>Streptomycetaceae</taxon>
        <taxon>Streptomyces</taxon>
    </lineage>
</organism>
<accession>A0ABQ5P2P4</accession>
<comment type="caution">
    <text evidence="1">The sequence shown here is derived from an EMBL/GenBank/DDBJ whole genome shotgun (WGS) entry which is preliminary data.</text>
</comment>
<dbReference type="Proteomes" id="UP001291653">
    <property type="component" value="Unassembled WGS sequence"/>
</dbReference>
<gene>
    <name evidence="1" type="ORF">SYYSPA8_21315</name>
</gene>